<feature type="domain" description="ABC transporter" evidence="8">
    <location>
        <begin position="361"/>
        <end position="600"/>
    </location>
</feature>
<dbReference type="InterPro" id="IPR039421">
    <property type="entry name" value="Type_1_exporter"/>
</dbReference>
<dbReference type="FunFam" id="1.20.1560.10:FF:000070">
    <property type="entry name" value="Multidrug ABC transporter ATP-binding protein"/>
    <property type="match status" value="1"/>
</dbReference>
<feature type="transmembrane region" description="Helical" evidence="7">
    <location>
        <begin position="270"/>
        <end position="292"/>
    </location>
</feature>
<evidence type="ECO:0000256" key="1">
    <source>
        <dbReference type="ARBA" id="ARBA00004651"/>
    </source>
</evidence>
<proteinExistence type="predicted"/>
<dbReference type="AlphaFoldDB" id="A0A2L2KAJ0"/>
<evidence type="ECO:0000313" key="12">
    <source>
        <dbReference type="EMBL" id="RPB40734.1"/>
    </source>
</evidence>
<reference evidence="12" key="3">
    <citation type="submission" date="2017-12" db="EMBL/GenBank/DDBJ databases">
        <authorList>
            <person name="Pipes S.E."/>
            <person name="Lovell C.R."/>
        </authorList>
    </citation>
    <scope>NUCLEOTIDE SEQUENCE</scope>
    <source>
        <strain evidence="12">JBS-8-11-1</strain>
    </source>
</reference>
<evidence type="ECO:0000313" key="15">
    <source>
        <dbReference type="Proteomes" id="UP000596337"/>
    </source>
</evidence>
<dbReference type="PROSITE" id="PS50929">
    <property type="entry name" value="ABC_TM1F"/>
    <property type="match status" value="1"/>
</dbReference>
<gene>
    <name evidence="10" type="ORF">AL468_18005</name>
    <name evidence="12" type="ORF">CYQ91_09410</name>
    <name evidence="11" type="ORF">JOS67_18415</name>
</gene>
<feature type="transmembrane region" description="Helical" evidence="7">
    <location>
        <begin position="162"/>
        <end position="178"/>
    </location>
</feature>
<dbReference type="GO" id="GO:0015421">
    <property type="term" value="F:ABC-type oligopeptide transporter activity"/>
    <property type="evidence" value="ECO:0007669"/>
    <property type="project" value="TreeGrafter"/>
</dbReference>
<accession>A0A2L2KAJ0</accession>
<reference evidence="13" key="1">
    <citation type="submission" date="2017-12" db="EMBL/GenBank/DDBJ databases">
        <title>FDA dAtabase for Regulatory Grade micrObial Sequences (FDA-ARGOS): Supporting development and validation of Infectious Disease Dx tests.</title>
        <authorList>
            <person name="Hoffmann M."/>
            <person name="Allard M."/>
            <person name="Evans P."/>
            <person name="Brown E."/>
            <person name="Tallon L.J."/>
            <person name="Sadzewicz L."/>
            <person name="Sengamalay N."/>
            <person name="Ott S."/>
            <person name="Godinez A."/>
            <person name="Nagaraj S."/>
            <person name="Vavikolanu K."/>
            <person name="Aluvathingal J."/>
            <person name="Nadendla S."/>
            <person name="Hobson J."/>
            <person name="Sichtig H."/>
        </authorList>
    </citation>
    <scope>NUCLEOTIDE SEQUENCE [LARGE SCALE GENOMIC DNA]</scope>
    <source>
        <strain evidence="13">LMG 3418</strain>
    </source>
</reference>
<dbReference type="Gene3D" id="1.20.1560.10">
    <property type="entry name" value="ABC transporter type 1, transmembrane domain"/>
    <property type="match status" value="1"/>
</dbReference>
<dbReference type="GO" id="GO:0005524">
    <property type="term" value="F:ATP binding"/>
    <property type="evidence" value="ECO:0007669"/>
    <property type="project" value="UniProtKB-KW"/>
</dbReference>
<dbReference type="InterPro" id="IPR003439">
    <property type="entry name" value="ABC_transporter-like_ATP-bd"/>
</dbReference>
<keyword evidence="3" id="KW-0547">Nucleotide-binding</keyword>
<organism evidence="11 15">
    <name type="scientific">Vibrio diabolicus</name>
    <dbReference type="NCBI Taxonomy" id="50719"/>
    <lineage>
        <taxon>Bacteria</taxon>
        <taxon>Pseudomonadati</taxon>
        <taxon>Pseudomonadota</taxon>
        <taxon>Gammaproteobacteria</taxon>
        <taxon>Vibrionales</taxon>
        <taxon>Vibrionaceae</taxon>
        <taxon>Vibrio</taxon>
        <taxon>Vibrio diabolicus subgroup</taxon>
    </lineage>
</organism>
<keyword evidence="2 7" id="KW-0812">Transmembrane</keyword>
<sequence>MFKRFEGFTEPFPKSTPDQPPSGMLAFLRYYTRGYEKPLIIMSLMATIVAVVEVMLFGAMGQLVDWLSTSNPETFLQDNKADLIFYGTLLLVVMPILVIVYSLLVHQTLLGNYPMSIRWLAHRYLLNQSLNFYQDDFAGRVATKVMQTSLAVRETVMKAMDVFVYVTVYFTSMIIMLATADWRLMIPMIVWLLAYIAIQIYFVPKLKDVASAQADARSTMTGRIVDSYTNIQTVKLFSHSQRETQYAEQGMKGFLNTVYRQMRLVTGFDVAVEISNYILVFSVAALSIYLWLDSAISVGAIAIAVSLALRVNGMSMWIMWEVGALFENMGTVVDGMKTLSKPIDIKDKPGAKDLVVTEGGIHFDNVSFHYGENKGVISHLDLNIKPGEKVGLVGRSGAGKSTLVNLLLRFHDVEDGSIKIDGQNISEVTQDSLRSKIGMVTQDTSLLHRSIRDNILYGNPDATEEDLLKATKQAHAHEFIETLTDPFGNVGYDAQVGERGVKLSGGQRQRIAISRVLLKDAPLLVLDEATSALDSEVEAAIQESLNELMQGKTVIAIAHRLSTIAQMDRLIVLDKGSIVEQGSHQELIANNGIYAQLWAHQTGGFIAEELENQHVS</sequence>
<dbReference type="PROSITE" id="PS50893">
    <property type="entry name" value="ABC_TRANSPORTER_2"/>
    <property type="match status" value="1"/>
</dbReference>
<evidence type="ECO:0000313" key="11">
    <source>
        <dbReference type="EMBL" id="QRG85615.1"/>
    </source>
</evidence>
<feature type="domain" description="ABC transmembrane type-1" evidence="9">
    <location>
        <begin position="40"/>
        <end position="327"/>
    </location>
</feature>
<dbReference type="GO" id="GO:0016887">
    <property type="term" value="F:ATP hydrolysis activity"/>
    <property type="evidence" value="ECO:0007669"/>
    <property type="project" value="InterPro"/>
</dbReference>
<evidence type="ECO:0000313" key="14">
    <source>
        <dbReference type="Proteomes" id="UP000283878"/>
    </source>
</evidence>
<evidence type="ECO:0000256" key="4">
    <source>
        <dbReference type="ARBA" id="ARBA00022840"/>
    </source>
</evidence>
<keyword evidence="6 7" id="KW-0472">Membrane</keyword>
<feature type="transmembrane region" description="Helical" evidence="7">
    <location>
        <begin position="184"/>
        <end position="203"/>
    </location>
</feature>
<dbReference type="PROSITE" id="PS00211">
    <property type="entry name" value="ABC_TRANSPORTER_1"/>
    <property type="match status" value="1"/>
</dbReference>
<dbReference type="GeneID" id="45029743"/>
<feature type="transmembrane region" description="Helical" evidence="7">
    <location>
        <begin position="39"/>
        <end position="63"/>
    </location>
</feature>
<dbReference type="SMART" id="SM00382">
    <property type="entry name" value="AAA"/>
    <property type="match status" value="1"/>
</dbReference>
<dbReference type="InterPro" id="IPR011527">
    <property type="entry name" value="ABC1_TM_dom"/>
</dbReference>
<dbReference type="Proteomes" id="UP000596337">
    <property type="component" value="Chromosome 2"/>
</dbReference>
<dbReference type="Proteomes" id="UP000283878">
    <property type="component" value="Unassembled WGS sequence"/>
</dbReference>
<dbReference type="InterPro" id="IPR027417">
    <property type="entry name" value="P-loop_NTPase"/>
</dbReference>
<dbReference type="EMBL" id="CP069197">
    <property type="protein sequence ID" value="QRG85615.1"/>
    <property type="molecule type" value="Genomic_DNA"/>
</dbReference>
<evidence type="ECO:0000256" key="2">
    <source>
        <dbReference type="ARBA" id="ARBA00022692"/>
    </source>
</evidence>
<dbReference type="PANTHER" id="PTHR43394">
    <property type="entry name" value="ATP-DEPENDENT PERMEASE MDL1, MITOCHONDRIAL"/>
    <property type="match status" value="1"/>
</dbReference>
<dbReference type="FunFam" id="3.40.50.300:FF:000218">
    <property type="entry name" value="Multidrug ABC transporter ATP-binding protein"/>
    <property type="match status" value="1"/>
</dbReference>
<evidence type="ECO:0000256" key="7">
    <source>
        <dbReference type="SAM" id="Phobius"/>
    </source>
</evidence>
<reference evidence="12 14" key="4">
    <citation type="journal article" date="2018" name="AMB Express">
        <title>Occurrence and significance of pathogenicity and fitness islands in environmental vibrios.</title>
        <authorList>
            <person name="Klein S."/>
            <person name="Pipes S."/>
            <person name="Lovell C.R."/>
        </authorList>
    </citation>
    <scope>NUCLEOTIDE SEQUENCE [LARGE SCALE GENOMIC DNA]</scope>
    <source>
        <strain evidence="12 14">JBS-8-11-1</strain>
    </source>
</reference>
<dbReference type="RefSeq" id="WP_005392176.1">
    <property type="nucleotide sequence ID" value="NZ_CANLMF010000004.1"/>
</dbReference>
<evidence type="ECO:0000256" key="5">
    <source>
        <dbReference type="ARBA" id="ARBA00022989"/>
    </source>
</evidence>
<dbReference type="EMBL" id="CP014133">
    <property type="protein sequence ID" value="AVH29071.1"/>
    <property type="molecule type" value="Genomic_DNA"/>
</dbReference>
<reference evidence="11 15" key="5">
    <citation type="submission" date="2021-01" db="EMBL/GenBank/DDBJ databases">
        <title>Characterization of a novel blaVMB-2- harboring plasmid in Vibrio diabolicus.</title>
        <authorList>
            <person name="Liu M."/>
        </authorList>
    </citation>
    <scope>NUCLEOTIDE SEQUENCE [LARGE SCALE GENOMIC DNA]</scope>
    <source>
        <strain evidence="11 15">SLV18</strain>
    </source>
</reference>
<dbReference type="EMBL" id="PKPZ01000006">
    <property type="protein sequence ID" value="RPB40734.1"/>
    <property type="molecule type" value="Genomic_DNA"/>
</dbReference>
<feature type="transmembrane region" description="Helical" evidence="7">
    <location>
        <begin position="83"/>
        <end position="105"/>
    </location>
</feature>
<keyword evidence="4 11" id="KW-0067">ATP-binding</keyword>
<reference evidence="10" key="2">
    <citation type="submission" date="2017-12" db="EMBL/GenBank/DDBJ databases">
        <title>FDA dAtabase for Regulatory Grade micrObial Sequences (FDA-ARGOS): Supporting development and validation of Infectious Disease Dx tests.</title>
        <authorList>
            <person name="Hoffmann M."/>
            <person name="Allard M."/>
            <person name="Evans P."/>
            <person name="Brown E."/>
            <person name="Tallon L."/>
            <person name="Sadzewicz L."/>
            <person name="Sengamalay N."/>
            <person name="Ott S."/>
            <person name="Godinez A."/>
            <person name="Nagaraj S."/>
            <person name="Vavikolanu K."/>
            <person name="Aluvathingal J."/>
            <person name="Nadendla S."/>
            <person name="Sichtig H."/>
        </authorList>
    </citation>
    <scope>NUCLEOTIDE SEQUENCE</scope>
    <source>
        <strain evidence="10">LMG 3418</strain>
    </source>
</reference>
<dbReference type="InterPro" id="IPR003593">
    <property type="entry name" value="AAA+_ATPase"/>
</dbReference>
<protein>
    <submittedName>
        <fullName evidence="11">ABC transporter ATP-binding protein</fullName>
    </submittedName>
</protein>
<evidence type="ECO:0000259" key="8">
    <source>
        <dbReference type="PROSITE" id="PS50893"/>
    </source>
</evidence>
<dbReference type="Pfam" id="PF00005">
    <property type="entry name" value="ABC_tran"/>
    <property type="match status" value="1"/>
</dbReference>
<dbReference type="Pfam" id="PF00664">
    <property type="entry name" value="ABC_membrane"/>
    <property type="match status" value="1"/>
</dbReference>
<dbReference type="InterPro" id="IPR036640">
    <property type="entry name" value="ABC1_TM_sf"/>
</dbReference>
<keyword evidence="13" id="KW-1185">Reference proteome</keyword>
<evidence type="ECO:0000256" key="3">
    <source>
        <dbReference type="ARBA" id="ARBA00022741"/>
    </source>
</evidence>
<comment type="subcellular location">
    <subcellularLocation>
        <location evidence="1">Cell membrane</location>
        <topology evidence="1">Multi-pass membrane protein</topology>
    </subcellularLocation>
</comment>
<dbReference type="SUPFAM" id="SSF90123">
    <property type="entry name" value="ABC transporter transmembrane region"/>
    <property type="match status" value="1"/>
</dbReference>
<evidence type="ECO:0000259" key="9">
    <source>
        <dbReference type="PROSITE" id="PS50929"/>
    </source>
</evidence>
<dbReference type="InterPro" id="IPR017871">
    <property type="entry name" value="ABC_transporter-like_CS"/>
</dbReference>
<dbReference type="Proteomes" id="UP000237665">
    <property type="component" value="Chromosome 2"/>
</dbReference>
<evidence type="ECO:0000256" key="6">
    <source>
        <dbReference type="ARBA" id="ARBA00023136"/>
    </source>
</evidence>
<dbReference type="GO" id="GO:0005886">
    <property type="term" value="C:plasma membrane"/>
    <property type="evidence" value="ECO:0007669"/>
    <property type="project" value="UniProtKB-SubCell"/>
</dbReference>
<name>A0A2L2KAJ0_9VIBR</name>
<dbReference type="Gene3D" id="3.40.50.300">
    <property type="entry name" value="P-loop containing nucleotide triphosphate hydrolases"/>
    <property type="match status" value="1"/>
</dbReference>
<evidence type="ECO:0000313" key="10">
    <source>
        <dbReference type="EMBL" id="AVH29071.1"/>
    </source>
</evidence>
<evidence type="ECO:0000313" key="13">
    <source>
        <dbReference type="Proteomes" id="UP000237665"/>
    </source>
</evidence>
<keyword evidence="5 7" id="KW-1133">Transmembrane helix</keyword>
<dbReference type="SUPFAM" id="SSF52540">
    <property type="entry name" value="P-loop containing nucleoside triphosphate hydrolases"/>
    <property type="match status" value="1"/>
</dbReference>
<dbReference type="PANTHER" id="PTHR43394:SF1">
    <property type="entry name" value="ATP-BINDING CASSETTE SUB-FAMILY B MEMBER 10, MITOCHONDRIAL"/>
    <property type="match status" value="1"/>
</dbReference>